<name>J4UD12_TRIAS</name>
<organism evidence="3 4">
    <name type="scientific">Trichosporon asahii var. asahii (strain ATCC 90039 / CBS 2479 / JCM 2466 / KCTC 7840 / NBRC 103889/ NCYC 2677 / UAMH 7654)</name>
    <name type="common">Yeast</name>
    <dbReference type="NCBI Taxonomy" id="1186058"/>
    <lineage>
        <taxon>Eukaryota</taxon>
        <taxon>Fungi</taxon>
        <taxon>Dikarya</taxon>
        <taxon>Basidiomycota</taxon>
        <taxon>Agaricomycotina</taxon>
        <taxon>Tremellomycetes</taxon>
        <taxon>Trichosporonales</taxon>
        <taxon>Trichosporonaceae</taxon>
        <taxon>Trichosporon</taxon>
    </lineage>
</organism>
<gene>
    <name evidence="3" type="ORF">A1Q1_01949</name>
</gene>
<accession>J4UD12</accession>
<dbReference type="Proteomes" id="UP000002748">
    <property type="component" value="Unassembled WGS sequence"/>
</dbReference>
<dbReference type="VEuPathDB" id="FungiDB:A1Q1_01949"/>
<evidence type="ECO:0000313" key="3">
    <source>
        <dbReference type="EMBL" id="EJT48960.1"/>
    </source>
</evidence>
<feature type="compositionally biased region" description="Low complexity" evidence="1">
    <location>
        <begin position="305"/>
        <end position="316"/>
    </location>
</feature>
<dbReference type="AlphaFoldDB" id="J4UD12"/>
<evidence type="ECO:0000256" key="2">
    <source>
        <dbReference type="SAM" id="SignalP"/>
    </source>
</evidence>
<feature type="compositionally biased region" description="Low complexity" evidence="1">
    <location>
        <begin position="386"/>
        <end position="403"/>
    </location>
</feature>
<dbReference type="KEGG" id="tasa:A1Q1_01949"/>
<feature type="compositionally biased region" description="Low complexity" evidence="1">
    <location>
        <begin position="425"/>
        <end position="435"/>
    </location>
</feature>
<protein>
    <submittedName>
        <fullName evidence="3">Uncharacterized protein</fullName>
    </submittedName>
</protein>
<reference evidence="3 4" key="1">
    <citation type="journal article" date="2012" name="Eukaryot. Cell">
        <title>Draft genome sequence of CBS 2479, the standard type strain of Trichosporon asahii.</title>
        <authorList>
            <person name="Yang R.Y."/>
            <person name="Li H.T."/>
            <person name="Zhu H."/>
            <person name="Zhou G.P."/>
            <person name="Wang M."/>
            <person name="Wang L."/>
        </authorList>
    </citation>
    <scope>NUCLEOTIDE SEQUENCE [LARGE SCALE GENOMIC DNA]</scope>
    <source>
        <strain evidence="4">ATCC 90039 / CBS 2479 / JCM 2466 / KCTC 7840 / NCYC 2677 / UAMH 7654</strain>
    </source>
</reference>
<sequence>MINVVGTLFLILLFTSGNVERSVCRHTTSTESGARKRSSNRRSYKTQKLARSFGILGRLPQPISWLADRVLGWFPFYQSIKTLAVLACAYWRLELVAVPLLKRHERQIDLTLSLLYVTFGVLYHLAVELPRALIRRFLRSWSLWLLPCDDGGSSDVGDTQCSSREKRQQEAPPATSKTPSKRARRRVSPSSNASQLPEWPPTKRSVFSGDSSTTRKPSLGLPRSRSSNPTASVALPPITQPTKEPATERRPVSGTSRVISGGERHRGREDRVTARRGPTQGNAIASTAAKLKSLPRPPSGDLNHSSGSTSSGSTSSPTDLRPSKQAASKAKAHQDHADVLPQKRSRNMNEDERSPSPERHTTRQRRLASRETGNGVKRLTVKERAALATASTVKAKSASSTAAGKRRRTADPEGEAALPKRVRSTRSTTAKRTTA</sequence>
<comment type="caution">
    <text evidence="3">The sequence shown here is derived from an EMBL/GenBank/DDBJ whole genome shotgun (WGS) entry which is preliminary data.</text>
</comment>
<dbReference type="RefSeq" id="XP_014180432.1">
    <property type="nucleotide sequence ID" value="XM_014324957.1"/>
</dbReference>
<proteinExistence type="predicted"/>
<feature type="compositionally biased region" description="Basic and acidic residues" evidence="1">
    <location>
        <begin position="262"/>
        <end position="273"/>
    </location>
</feature>
<dbReference type="GeneID" id="25985463"/>
<feature type="region of interest" description="Disordered" evidence="1">
    <location>
        <begin position="152"/>
        <end position="435"/>
    </location>
</feature>
<dbReference type="EMBL" id="ALBS01000183">
    <property type="protein sequence ID" value="EJT48960.1"/>
    <property type="molecule type" value="Genomic_DNA"/>
</dbReference>
<dbReference type="HOGENOM" id="CLU_630360_0_0_1"/>
<feature type="signal peptide" evidence="2">
    <location>
        <begin position="1"/>
        <end position="21"/>
    </location>
</feature>
<evidence type="ECO:0000256" key="1">
    <source>
        <dbReference type="SAM" id="MobiDB-lite"/>
    </source>
</evidence>
<feature type="compositionally biased region" description="Basic and acidic residues" evidence="1">
    <location>
        <begin position="347"/>
        <end position="361"/>
    </location>
</feature>
<feature type="chain" id="PRO_5003781758" evidence="2">
    <location>
        <begin position="22"/>
        <end position="435"/>
    </location>
</feature>
<evidence type="ECO:0000313" key="4">
    <source>
        <dbReference type="Proteomes" id="UP000002748"/>
    </source>
</evidence>
<keyword evidence="2" id="KW-0732">Signal</keyword>